<feature type="domain" description="Valyl-tRNA synthetase tRNA-binding arm" evidence="12">
    <location>
        <begin position="825"/>
        <end position="890"/>
    </location>
</feature>
<keyword evidence="4 9" id="KW-0067">ATP-binding</keyword>
<evidence type="ECO:0000256" key="8">
    <source>
        <dbReference type="ARBA" id="ARBA00047552"/>
    </source>
</evidence>
<keyword evidence="3 9" id="KW-0547">Nucleotide-binding</keyword>
<dbReference type="SUPFAM" id="SSF46589">
    <property type="entry name" value="tRNA-binding arm"/>
    <property type="match status" value="1"/>
</dbReference>
<keyword evidence="7 9" id="KW-0030">Aminoacyl-tRNA synthetase</keyword>
<dbReference type="PANTHER" id="PTHR11946">
    <property type="entry name" value="VALYL-TRNA SYNTHETASES"/>
    <property type="match status" value="1"/>
</dbReference>
<evidence type="ECO:0000256" key="2">
    <source>
        <dbReference type="ARBA" id="ARBA00022598"/>
    </source>
</evidence>
<dbReference type="InterPro" id="IPR014729">
    <property type="entry name" value="Rossmann-like_a/b/a_fold"/>
</dbReference>
<dbReference type="EMBL" id="JAMWYK010000002">
    <property type="protein sequence ID" value="MCO0832050.1"/>
    <property type="molecule type" value="Genomic_DNA"/>
</dbReference>
<keyword evidence="2 9" id="KW-0436">Ligase</keyword>
<dbReference type="PRINTS" id="PR00986">
    <property type="entry name" value="TRNASYNTHVAL"/>
</dbReference>
<protein>
    <recommendedName>
        <fullName evidence="9">Valine--tRNA ligase</fullName>
        <ecNumber evidence="9">6.1.1.9</ecNumber>
    </recommendedName>
    <alternativeName>
        <fullName evidence="9">Valyl-tRNA synthetase</fullName>
        <shortName evidence="9">ValRS</shortName>
    </alternativeName>
</protein>
<comment type="domain">
    <text evidence="9">ValRS has two distinct active sites: one for aminoacylation and one for editing. The misactivated threonine is translocated from the active site to the editing site.</text>
</comment>
<evidence type="ECO:0000256" key="3">
    <source>
        <dbReference type="ARBA" id="ARBA00022741"/>
    </source>
</evidence>
<dbReference type="RefSeq" id="WP_252442837.1">
    <property type="nucleotide sequence ID" value="NZ_JAMWYK010000002.1"/>
</dbReference>
<organism evidence="13 14">
    <name type="scientific">Fructobacillus apis</name>
    <dbReference type="NCBI Taxonomy" id="2935017"/>
    <lineage>
        <taxon>Bacteria</taxon>
        <taxon>Bacillati</taxon>
        <taxon>Bacillota</taxon>
        <taxon>Bacilli</taxon>
        <taxon>Lactobacillales</taxon>
        <taxon>Lactobacillaceae</taxon>
        <taxon>Fructobacillus</taxon>
    </lineage>
</organism>
<feature type="binding site" evidence="9">
    <location>
        <position position="538"/>
    </location>
    <ligand>
        <name>ATP</name>
        <dbReference type="ChEBI" id="CHEBI:30616"/>
    </ligand>
</feature>
<comment type="subunit">
    <text evidence="9">Monomer.</text>
</comment>
<dbReference type="InterPro" id="IPR010978">
    <property type="entry name" value="tRNA-bd_arm"/>
</dbReference>
<keyword evidence="5 9" id="KW-0648">Protein biosynthesis</keyword>
<keyword evidence="14" id="KW-1185">Reference proteome</keyword>
<dbReference type="InterPro" id="IPR002300">
    <property type="entry name" value="aa-tRNA-synth_Ia"/>
</dbReference>
<evidence type="ECO:0000256" key="7">
    <source>
        <dbReference type="ARBA" id="ARBA00023146"/>
    </source>
</evidence>
<dbReference type="SUPFAM" id="SSF50677">
    <property type="entry name" value="ValRS/IleRS/LeuRS editing domain"/>
    <property type="match status" value="1"/>
</dbReference>
<dbReference type="Pfam" id="PF08264">
    <property type="entry name" value="Anticodon_1"/>
    <property type="match status" value="1"/>
</dbReference>
<dbReference type="InterPro" id="IPR002303">
    <property type="entry name" value="Valyl-tRNA_ligase"/>
</dbReference>
<dbReference type="CDD" id="cd00817">
    <property type="entry name" value="ValRS_core"/>
    <property type="match status" value="1"/>
</dbReference>
<evidence type="ECO:0000259" key="12">
    <source>
        <dbReference type="Pfam" id="PF10458"/>
    </source>
</evidence>
<feature type="domain" description="Methionyl/Valyl/Leucyl/Isoleucyl-tRNA synthetase anticodon-binding" evidence="11">
    <location>
        <begin position="618"/>
        <end position="767"/>
    </location>
</feature>
<feature type="domain" description="Aminoacyl-tRNA synthetase class Ia" evidence="10">
    <location>
        <begin position="19"/>
        <end position="436"/>
    </location>
</feature>
<dbReference type="EC" id="6.1.1.9" evidence="9"/>
<dbReference type="Gene3D" id="3.40.50.620">
    <property type="entry name" value="HUPs"/>
    <property type="match status" value="3"/>
</dbReference>
<dbReference type="NCBIfam" id="TIGR00422">
    <property type="entry name" value="valS"/>
    <property type="match status" value="1"/>
</dbReference>
<evidence type="ECO:0000256" key="6">
    <source>
        <dbReference type="ARBA" id="ARBA00023054"/>
    </source>
</evidence>
<reference evidence="13 14" key="1">
    <citation type="submission" date="2022-06" db="EMBL/GenBank/DDBJ databases">
        <title>Fructobacillus taiwanensis sp. nov., isolated from the honeybee.</title>
        <authorList>
            <person name="Chen Y.-S."/>
            <person name="Wang L.-T."/>
            <person name="Lee Y.-S."/>
            <person name="Chang Y.-C."/>
            <person name="Wu H.-C."/>
            <person name="Liao C.-Y."/>
            <person name="Chen W.-H."/>
            <person name="Deng J.-N."/>
            <person name="Wang Y.-H."/>
        </authorList>
    </citation>
    <scope>NUCLEOTIDE SEQUENCE [LARGE SCALE GENOMIC DNA]</scope>
    <source>
        <strain evidence="13 14">W13</strain>
    </source>
</reference>
<evidence type="ECO:0000256" key="4">
    <source>
        <dbReference type="ARBA" id="ARBA00022840"/>
    </source>
</evidence>
<evidence type="ECO:0000259" key="10">
    <source>
        <dbReference type="Pfam" id="PF00133"/>
    </source>
</evidence>
<evidence type="ECO:0000256" key="9">
    <source>
        <dbReference type="HAMAP-Rule" id="MF_02004"/>
    </source>
</evidence>
<evidence type="ECO:0000256" key="5">
    <source>
        <dbReference type="ARBA" id="ARBA00022917"/>
    </source>
</evidence>
<dbReference type="NCBIfam" id="NF004349">
    <property type="entry name" value="PRK05729.1"/>
    <property type="match status" value="1"/>
</dbReference>
<comment type="similarity">
    <text evidence="9">Belongs to the class-I aminoacyl-tRNA synthetase family. ValS type 1 subfamily.</text>
</comment>
<dbReference type="Pfam" id="PF00133">
    <property type="entry name" value="tRNA-synt_1"/>
    <property type="match status" value="2"/>
</dbReference>
<evidence type="ECO:0000313" key="14">
    <source>
        <dbReference type="Proteomes" id="UP001523234"/>
    </source>
</evidence>
<dbReference type="HAMAP" id="MF_02004">
    <property type="entry name" value="Val_tRNA_synth_type1"/>
    <property type="match status" value="1"/>
</dbReference>
<comment type="catalytic activity">
    <reaction evidence="8 9">
        <text>tRNA(Val) + L-valine + ATP = L-valyl-tRNA(Val) + AMP + diphosphate</text>
        <dbReference type="Rhea" id="RHEA:10704"/>
        <dbReference type="Rhea" id="RHEA-COMP:9672"/>
        <dbReference type="Rhea" id="RHEA-COMP:9708"/>
        <dbReference type="ChEBI" id="CHEBI:30616"/>
        <dbReference type="ChEBI" id="CHEBI:33019"/>
        <dbReference type="ChEBI" id="CHEBI:57762"/>
        <dbReference type="ChEBI" id="CHEBI:78442"/>
        <dbReference type="ChEBI" id="CHEBI:78537"/>
        <dbReference type="ChEBI" id="CHEBI:456215"/>
        <dbReference type="EC" id="6.1.1.9"/>
    </reaction>
</comment>
<evidence type="ECO:0000259" key="11">
    <source>
        <dbReference type="Pfam" id="PF08264"/>
    </source>
</evidence>
<dbReference type="PANTHER" id="PTHR11946:SF93">
    <property type="entry name" value="VALINE--TRNA LIGASE, CHLOROPLASTIC_MITOCHONDRIAL 2"/>
    <property type="match status" value="1"/>
</dbReference>
<dbReference type="InterPro" id="IPR037118">
    <property type="entry name" value="Val-tRNA_synth_C_sf"/>
</dbReference>
<dbReference type="InterPro" id="IPR013155">
    <property type="entry name" value="M/V/L/I-tRNA-synth_anticd-bd"/>
</dbReference>
<feature type="domain" description="Aminoacyl-tRNA synthetase class Ia" evidence="10">
    <location>
        <begin position="449"/>
        <end position="574"/>
    </location>
</feature>
<evidence type="ECO:0000256" key="1">
    <source>
        <dbReference type="ARBA" id="ARBA00022490"/>
    </source>
</evidence>
<proteinExistence type="inferred from homology"/>
<gene>
    <name evidence="9" type="primary">valS</name>
    <name evidence="13" type="ORF">NFX39_02945</name>
</gene>
<feature type="short sequence motif" description="'KMSKS' region" evidence="9">
    <location>
        <begin position="535"/>
        <end position="539"/>
    </location>
</feature>
<dbReference type="CDD" id="cd07962">
    <property type="entry name" value="Anticodon_Ia_Val"/>
    <property type="match status" value="1"/>
</dbReference>
<comment type="function">
    <text evidence="9">Catalyzes the attachment of valine to tRNA(Val). As ValRS can inadvertently accommodate and process structurally similar amino acids such as threonine, to avoid such errors, it has a 'posttransfer' editing activity that hydrolyzes mischarged Thr-tRNA(Val) in a tRNA-dependent manner.</text>
</comment>
<comment type="domain">
    <text evidence="9">The C-terminal coiled-coil domain is crucial for aminoacylation activity.</text>
</comment>
<dbReference type="GO" id="GO:0004832">
    <property type="term" value="F:valine-tRNA ligase activity"/>
    <property type="evidence" value="ECO:0007669"/>
    <property type="project" value="UniProtKB-EC"/>
</dbReference>
<dbReference type="SUPFAM" id="SSF47323">
    <property type="entry name" value="Anticodon-binding domain of a subclass of class I aminoacyl-tRNA synthetases"/>
    <property type="match status" value="1"/>
</dbReference>
<sequence length="892" mass="101998">MRDVNMSTKYDPTAVEAGRYQNWLDEKLFAPEANKAIQGNEPEPYSIVIPPPNVTGKLHLGHAWDTTLQDMIIRQKRMQGFDTLWLPGMDHAGIATQAKVEQRLRGEGISRYDLGREKFVEQVWDWKNEYASTIKQQWGKMGLSLDYDRERFTLDSGLNEAVNKVFIDLYNKGLIYRGEYIINWDPQARTALSDIEVIYQDDEGAFYHVKYPFTDGTTLDGKDYIEIATTRPETIFGDVAVAVNPSDERYKDIIGKTVKVPLVGREIPIIADEYVEKDFGTGMVKITPAHDPNDFQVGNRHDLERINTMTEDAHMNANAGKYEGLDRFEARKAMVADMEEAGDMLRIEPYTHSVGHSERTGVAIESRLSTQWFVKMEPLAKQILAMQQNEDEKVNFVPGRFEDTFTRWMDNIRDWVISRQLWWGHQIPAWYKNKGTDQEEIFVGTEAPGEDWVRDEDVLDTWFSSALWPFSTMGWPNEDAEDFKKYYPTNTLVTGYDIIFFWVARMMFQGKEFTGERPFKNVLIHGLIRDGEGRKMSKSLGNGVDPMDVIEKYGADALRWFLATGSTPGQDVRFTYEKMDAAWNFINKIWNASRYVIMNLEEDTVARIPDASKLSLADKWILDRLNKTVKDVTTMFDKFEFGEAGRDLYNFIWSDFADWYIEMTKESLNGDGDKTAVQETLAYVLDQTLRLLQPIMPFMAEAIWQEMPEQAGKDAHLGVQAYPEYKKELENEDAAASFKSLQDLIVAVRTIRAEAKAPMSKEIDVMIKVKDAKLVEIFNDNADYIQRFVKPKSLTIAEDVAVPDLAMSQVITGAEVYVPLAGLIDIDAEIERLEGELAKFEKEVARGNGKLSNEKFVSSAPEAVVAKEKEKLADWQEKAEATKKRLADLKNA</sequence>
<dbReference type="InterPro" id="IPR009008">
    <property type="entry name" value="Val/Leu/Ile-tRNA-synth_edit"/>
</dbReference>
<dbReference type="Proteomes" id="UP001523234">
    <property type="component" value="Unassembled WGS sequence"/>
</dbReference>
<dbReference type="InterPro" id="IPR019499">
    <property type="entry name" value="Val-tRNA_synth_tRNA-bd"/>
</dbReference>
<feature type="short sequence motif" description="'HIGH' region" evidence="9">
    <location>
        <begin position="52"/>
        <end position="62"/>
    </location>
</feature>
<dbReference type="PROSITE" id="PS00178">
    <property type="entry name" value="AA_TRNA_LIGASE_I"/>
    <property type="match status" value="1"/>
</dbReference>
<comment type="caution">
    <text evidence="13">The sequence shown here is derived from an EMBL/GenBank/DDBJ whole genome shotgun (WGS) entry which is preliminary data.</text>
</comment>
<feature type="coiled-coil region" evidence="9">
    <location>
        <begin position="823"/>
        <end position="892"/>
    </location>
</feature>
<evidence type="ECO:0000313" key="13">
    <source>
        <dbReference type="EMBL" id="MCO0832050.1"/>
    </source>
</evidence>
<keyword evidence="1 9" id="KW-0963">Cytoplasm</keyword>
<dbReference type="InterPro" id="IPR033705">
    <property type="entry name" value="Anticodon_Ia_Val"/>
</dbReference>
<dbReference type="Gene3D" id="1.10.287.380">
    <property type="entry name" value="Valyl-tRNA synthetase, C-terminal domain"/>
    <property type="match status" value="1"/>
</dbReference>
<dbReference type="Pfam" id="PF10458">
    <property type="entry name" value="Val_tRNA-synt_C"/>
    <property type="match status" value="1"/>
</dbReference>
<name>A0ABT0ZQ24_9LACO</name>
<dbReference type="Gene3D" id="3.90.740.10">
    <property type="entry name" value="Valyl/Leucyl/Isoleucyl-tRNA synthetase, editing domain"/>
    <property type="match status" value="1"/>
</dbReference>
<dbReference type="InterPro" id="IPR009080">
    <property type="entry name" value="tRNAsynth_Ia_anticodon-bd"/>
</dbReference>
<dbReference type="Gene3D" id="1.10.730.10">
    <property type="entry name" value="Isoleucyl-tRNA Synthetase, Domain 1"/>
    <property type="match status" value="1"/>
</dbReference>
<keyword evidence="6 9" id="KW-0175">Coiled coil</keyword>
<accession>A0ABT0ZQ24</accession>
<comment type="subcellular location">
    <subcellularLocation>
        <location evidence="9">Cytoplasm</location>
    </subcellularLocation>
</comment>
<dbReference type="InterPro" id="IPR001412">
    <property type="entry name" value="aa-tRNA-synth_I_CS"/>
</dbReference>
<dbReference type="SUPFAM" id="SSF52374">
    <property type="entry name" value="Nucleotidylyl transferase"/>
    <property type="match status" value="1"/>
</dbReference>